<proteinExistence type="predicted"/>
<dbReference type="Proteomes" id="UP000011566">
    <property type="component" value="Unassembled WGS sequence"/>
</dbReference>
<gene>
    <name evidence="1" type="ORF">C447_04807</name>
</gene>
<accession>M0M680</accession>
<comment type="caution">
    <text evidence="1">The sequence shown here is derived from an EMBL/GenBank/DDBJ whole genome shotgun (WGS) entry which is preliminary data.</text>
</comment>
<evidence type="ECO:0000313" key="2">
    <source>
        <dbReference type="Proteomes" id="UP000011566"/>
    </source>
</evidence>
<reference evidence="1 2" key="1">
    <citation type="journal article" date="2014" name="PLoS Genet.">
        <title>Phylogenetically driven sequencing of extremely halophilic archaea reveals strategies for static and dynamic osmo-response.</title>
        <authorList>
            <person name="Becker E.A."/>
            <person name="Seitzer P.M."/>
            <person name="Tritt A."/>
            <person name="Larsen D."/>
            <person name="Krusor M."/>
            <person name="Yao A.I."/>
            <person name="Wu D."/>
            <person name="Madern D."/>
            <person name="Eisen J.A."/>
            <person name="Darling A.E."/>
            <person name="Facciotti M.T."/>
        </authorList>
    </citation>
    <scope>NUCLEOTIDE SEQUENCE [LARGE SCALE GENOMIC DNA]</scope>
    <source>
        <strain evidence="1 2">100A6</strain>
    </source>
</reference>
<dbReference type="PATRIC" id="fig|1132509.6.peg.1108"/>
<dbReference type="EMBL" id="AOMB01000013">
    <property type="protein sequence ID" value="EMA40114.1"/>
    <property type="molecule type" value="Genomic_DNA"/>
</dbReference>
<sequence length="38" mass="4357">MPLVGALMFIFILITVFANILQDLLYTLIDPRVGYENE</sequence>
<protein>
    <submittedName>
        <fullName evidence="1">ABC transporter integral membrane protein</fullName>
    </submittedName>
</protein>
<organism evidence="1 2">
    <name type="scientific">Halococcus hamelinensis 100A6</name>
    <dbReference type="NCBI Taxonomy" id="1132509"/>
    <lineage>
        <taxon>Archaea</taxon>
        <taxon>Methanobacteriati</taxon>
        <taxon>Methanobacteriota</taxon>
        <taxon>Stenosarchaea group</taxon>
        <taxon>Halobacteria</taxon>
        <taxon>Halobacteriales</taxon>
        <taxon>Halococcaceae</taxon>
        <taxon>Halococcus</taxon>
    </lineage>
</organism>
<keyword evidence="2" id="KW-1185">Reference proteome</keyword>
<dbReference type="AlphaFoldDB" id="M0M680"/>
<name>M0M680_9EURY</name>
<evidence type="ECO:0000313" key="1">
    <source>
        <dbReference type="EMBL" id="EMA40114.1"/>
    </source>
</evidence>